<keyword evidence="4" id="KW-0677">Repeat</keyword>
<feature type="region of interest" description="Disordered" evidence="13">
    <location>
        <begin position="645"/>
        <end position="768"/>
    </location>
</feature>
<keyword evidence="5 12" id="KW-0863">Zinc-finger</keyword>
<dbReference type="Gene3D" id="3.30.160.60">
    <property type="entry name" value="Classic Zinc Finger"/>
    <property type="match status" value="2"/>
</dbReference>
<feature type="region of interest" description="Disordered" evidence="13">
    <location>
        <begin position="1"/>
        <end position="263"/>
    </location>
</feature>
<feature type="compositionally biased region" description="Polar residues" evidence="13">
    <location>
        <begin position="369"/>
        <end position="380"/>
    </location>
</feature>
<evidence type="ECO:0000256" key="11">
    <source>
        <dbReference type="ARBA" id="ARBA00038023"/>
    </source>
</evidence>
<sequence>MARSRDPRLVMSRTDTPTPTQTPRRTPTPTQHNFSSIRPSRSSASSSSSASVFESSPPPGSSSSISSPPPLLESERPSLPPLRAHLQETFQRPDSDLHLPTLRGYPASDPGPYVASVTRYLRRTPAVPASERYPPPPAPSDWPPPPPASRGTVLEPSVPEEPSFPTAGPSHPVAGPSSFPSYPAFRFSPQALAQPPKFRLHPHPLPRLRSRSASRSRYPPLVAKRSPTFPYPKLSLSPTPHMADSIDPQPEPVAASETHEASHDDTLNAALTLDKSKIPRPYKCPVCSRAFYRLEHQTRHIRTHTGEKPHQCTHPGCEKRFSRSDELTRHARIHTNPQKRGKQKAKSNPNSDNEMEPHDMHDHFVPSSRRGSPTFQSQRTPPSPGYGHPASSSHMVMPHPAFLPQGVPGVPGHPQFGQSPDLSALSAIAADELYELERAEALRRHEFEIRHREMLLNRGRSKSAGTSPVQTPYMSAIGGNGMSVPHIGQGLGAPALGVGAQPAYFSMPGTALTMTPAVNNAQMGYGFSNERGGSIGLGMRTVPNGYGFDVGCTSAPPTCTHEECARSYREQSFRQNSMIPLTQMHSRNAMSHDDLAKLRRGPNSMTMMEHRNNLLEQRAAVMDRNNQSGSARMMPGSMVIEHRQGPFIDSRSPPSTGSPESYDEHGIDSVPSRAPSPGHVQDRRASHRAHPYAHGQHHHGYGANLGNTTVKSEMYSPGYSNKTPDNKQSRNRVEDILNPSSGSRANLNVNTSADRTLPPLPTPASSSVGSMSGMGGFSGSSNPNSASFTAYRSPAFGYITAPTSEANSPMASRPASPTNSYHPHSYHGHSPHSHLVHSVRAAFEMTPIKPNGSDGWYGTANSAGIGASAVSKSASRSMSPVPTLPPLQNRSTQQVVLPSLARFSVDGTPEGEVEMRTT</sequence>
<feature type="compositionally biased region" description="Basic and acidic residues" evidence="13">
    <location>
        <begin position="355"/>
        <end position="364"/>
    </location>
</feature>
<evidence type="ECO:0000256" key="2">
    <source>
        <dbReference type="ARBA" id="ARBA00022491"/>
    </source>
</evidence>
<evidence type="ECO:0000256" key="7">
    <source>
        <dbReference type="ARBA" id="ARBA00023015"/>
    </source>
</evidence>
<reference evidence="15" key="1">
    <citation type="submission" date="2021-01" db="EMBL/GenBank/DDBJ databases">
        <authorList>
            <person name="Kaushik A."/>
        </authorList>
    </citation>
    <scope>NUCLEOTIDE SEQUENCE</scope>
    <source>
        <strain evidence="15">AG3-T5</strain>
    </source>
</reference>
<dbReference type="PROSITE" id="PS50157">
    <property type="entry name" value="ZINC_FINGER_C2H2_2"/>
    <property type="match status" value="2"/>
</dbReference>
<feature type="compositionally biased region" description="Basic residues" evidence="13">
    <location>
        <begin position="685"/>
        <end position="700"/>
    </location>
</feature>
<keyword evidence="3" id="KW-0479">Metal-binding</keyword>
<dbReference type="FunFam" id="3.30.160.60:FF:000152">
    <property type="entry name" value="DNA-binding protein creA"/>
    <property type="match status" value="1"/>
</dbReference>
<evidence type="ECO:0000256" key="3">
    <source>
        <dbReference type="ARBA" id="ARBA00022723"/>
    </source>
</evidence>
<keyword evidence="10" id="KW-0539">Nucleus</keyword>
<keyword evidence="7" id="KW-0805">Transcription regulation</keyword>
<organism evidence="15 16">
    <name type="scientific">Rhizoctonia solani</name>
    <dbReference type="NCBI Taxonomy" id="456999"/>
    <lineage>
        <taxon>Eukaryota</taxon>
        <taxon>Fungi</taxon>
        <taxon>Dikarya</taxon>
        <taxon>Basidiomycota</taxon>
        <taxon>Agaricomycotina</taxon>
        <taxon>Agaricomycetes</taxon>
        <taxon>Cantharellales</taxon>
        <taxon>Ceratobasidiaceae</taxon>
        <taxon>Rhizoctonia</taxon>
    </lineage>
</organism>
<keyword evidence="9" id="KW-0804">Transcription</keyword>
<evidence type="ECO:0000256" key="4">
    <source>
        <dbReference type="ARBA" id="ARBA00022737"/>
    </source>
</evidence>
<dbReference type="InterPro" id="IPR013087">
    <property type="entry name" value="Znf_C2H2_type"/>
</dbReference>
<evidence type="ECO:0000256" key="12">
    <source>
        <dbReference type="PROSITE-ProRule" id="PRU00042"/>
    </source>
</evidence>
<dbReference type="SUPFAM" id="SSF57667">
    <property type="entry name" value="beta-beta-alpha zinc fingers"/>
    <property type="match status" value="1"/>
</dbReference>
<feature type="domain" description="C2H2-type" evidence="14">
    <location>
        <begin position="310"/>
        <end position="339"/>
    </location>
</feature>
<dbReference type="Pfam" id="PF00096">
    <property type="entry name" value="zf-C2H2"/>
    <property type="match status" value="2"/>
</dbReference>
<comment type="similarity">
    <text evidence="11">Belongs to the creA/MIG C2H2-type zinc-finger protein family.</text>
</comment>
<evidence type="ECO:0000256" key="1">
    <source>
        <dbReference type="ARBA" id="ARBA00004123"/>
    </source>
</evidence>
<dbReference type="SMART" id="SM00355">
    <property type="entry name" value="ZnF_C2H2"/>
    <property type="match status" value="2"/>
</dbReference>
<evidence type="ECO:0000256" key="8">
    <source>
        <dbReference type="ARBA" id="ARBA00023125"/>
    </source>
</evidence>
<dbReference type="GO" id="GO:0000433">
    <property type="term" value="P:carbon catabolite repression of transcription from RNA polymerase II promoter by glucose"/>
    <property type="evidence" value="ECO:0007669"/>
    <property type="project" value="TreeGrafter"/>
</dbReference>
<feature type="compositionally biased region" description="Basic and acidic residues" evidence="13">
    <location>
        <begin position="724"/>
        <end position="735"/>
    </location>
</feature>
<evidence type="ECO:0000256" key="5">
    <source>
        <dbReference type="ARBA" id="ARBA00022771"/>
    </source>
</evidence>
<dbReference type="EMBL" id="CAJMWW010000179">
    <property type="protein sequence ID" value="CAE6455135.1"/>
    <property type="molecule type" value="Genomic_DNA"/>
</dbReference>
<dbReference type="FunFam" id="3.30.160.60:FF:000089">
    <property type="entry name" value="DNA-binding protein creA"/>
    <property type="match status" value="1"/>
</dbReference>
<feature type="compositionally biased region" description="Basic and acidic residues" evidence="13">
    <location>
        <begin position="303"/>
        <end position="329"/>
    </location>
</feature>
<comment type="caution">
    <text evidence="15">The sequence shown here is derived from an EMBL/GenBank/DDBJ whole genome shotgun (WGS) entry which is preliminary data.</text>
</comment>
<keyword evidence="6" id="KW-0862">Zinc</keyword>
<keyword evidence="8" id="KW-0238">DNA-binding</keyword>
<name>A0A8H3GKY9_9AGAM</name>
<evidence type="ECO:0000256" key="13">
    <source>
        <dbReference type="SAM" id="MobiDB-lite"/>
    </source>
</evidence>
<dbReference type="GO" id="GO:0005737">
    <property type="term" value="C:cytoplasm"/>
    <property type="evidence" value="ECO:0007669"/>
    <property type="project" value="TreeGrafter"/>
</dbReference>
<dbReference type="PROSITE" id="PS00028">
    <property type="entry name" value="ZINC_FINGER_C2H2_1"/>
    <property type="match status" value="2"/>
</dbReference>
<feature type="domain" description="C2H2-type" evidence="14">
    <location>
        <begin position="282"/>
        <end position="309"/>
    </location>
</feature>
<keyword evidence="2" id="KW-0678">Repressor</keyword>
<evidence type="ECO:0000256" key="9">
    <source>
        <dbReference type="ARBA" id="ARBA00023163"/>
    </source>
</evidence>
<dbReference type="GO" id="GO:0008270">
    <property type="term" value="F:zinc ion binding"/>
    <property type="evidence" value="ECO:0007669"/>
    <property type="project" value="UniProtKB-KW"/>
</dbReference>
<feature type="compositionally biased region" description="Basic residues" evidence="13">
    <location>
        <begin position="330"/>
        <end position="345"/>
    </location>
</feature>
<dbReference type="PANTHER" id="PTHR47428">
    <property type="entry name" value="REGULATORY PROTEIN MIG1-RELATED"/>
    <property type="match status" value="1"/>
</dbReference>
<accession>A0A8H3GKY9</accession>
<feature type="region of interest" description="Disordered" evidence="13">
    <location>
        <begin position="805"/>
        <end position="833"/>
    </location>
</feature>
<dbReference type="Proteomes" id="UP000663841">
    <property type="component" value="Unassembled WGS sequence"/>
</dbReference>
<feature type="compositionally biased region" description="Low complexity" evidence="13">
    <location>
        <begin position="13"/>
        <end position="66"/>
    </location>
</feature>
<dbReference type="GO" id="GO:0000978">
    <property type="term" value="F:RNA polymerase II cis-regulatory region sequence-specific DNA binding"/>
    <property type="evidence" value="ECO:0007669"/>
    <property type="project" value="TreeGrafter"/>
</dbReference>
<evidence type="ECO:0000256" key="6">
    <source>
        <dbReference type="ARBA" id="ARBA00022833"/>
    </source>
</evidence>
<feature type="compositionally biased region" description="Polar residues" evidence="13">
    <location>
        <begin position="805"/>
        <end position="819"/>
    </location>
</feature>
<evidence type="ECO:0000313" key="15">
    <source>
        <dbReference type="EMBL" id="CAE6455135.1"/>
    </source>
</evidence>
<evidence type="ECO:0000256" key="10">
    <source>
        <dbReference type="ARBA" id="ARBA00023242"/>
    </source>
</evidence>
<dbReference type="InterPro" id="IPR036236">
    <property type="entry name" value="Znf_C2H2_sf"/>
</dbReference>
<feature type="compositionally biased region" description="Basic residues" evidence="13">
    <location>
        <begin position="824"/>
        <end position="833"/>
    </location>
</feature>
<protein>
    <recommendedName>
        <fullName evidence="14">C2H2-type domain-containing protein</fullName>
    </recommendedName>
</protein>
<proteinExistence type="inferred from homology"/>
<dbReference type="GO" id="GO:0005634">
    <property type="term" value="C:nucleus"/>
    <property type="evidence" value="ECO:0007669"/>
    <property type="project" value="UniProtKB-SubCell"/>
</dbReference>
<feature type="compositionally biased region" description="Basic residues" evidence="13">
    <location>
        <begin position="198"/>
        <end position="214"/>
    </location>
</feature>
<gene>
    <name evidence="15" type="ORF">RDB_LOCUS135383</name>
</gene>
<evidence type="ECO:0000313" key="16">
    <source>
        <dbReference type="Proteomes" id="UP000663841"/>
    </source>
</evidence>
<feature type="region of interest" description="Disordered" evidence="13">
    <location>
        <begin position="303"/>
        <end position="405"/>
    </location>
</feature>
<feature type="compositionally biased region" description="Polar residues" evidence="13">
    <location>
        <begin position="738"/>
        <end position="754"/>
    </location>
</feature>
<dbReference type="InterPro" id="IPR051007">
    <property type="entry name" value="creA/MIG_C2H2-ZnF"/>
</dbReference>
<dbReference type="AlphaFoldDB" id="A0A8H3GKY9"/>
<comment type="subcellular location">
    <subcellularLocation>
        <location evidence="1">Nucleus</location>
    </subcellularLocation>
</comment>
<dbReference type="PANTHER" id="PTHR47428:SF1">
    <property type="entry name" value="REGULATORY PROTEIN MIG1-RELATED"/>
    <property type="match status" value="1"/>
</dbReference>
<feature type="compositionally biased region" description="Pro residues" evidence="13">
    <location>
        <begin position="133"/>
        <end position="148"/>
    </location>
</feature>
<evidence type="ECO:0000259" key="14">
    <source>
        <dbReference type="PROSITE" id="PS50157"/>
    </source>
</evidence>